<feature type="non-terminal residue" evidence="1">
    <location>
        <position position="226"/>
    </location>
</feature>
<proteinExistence type="predicted"/>
<evidence type="ECO:0000313" key="2">
    <source>
        <dbReference type="Proteomes" id="UP000799118"/>
    </source>
</evidence>
<gene>
    <name evidence="1" type="ORF">BT96DRAFT_754607</name>
</gene>
<organism evidence="1 2">
    <name type="scientific">Gymnopus androsaceus JB14</name>
    <dbReference type="NCBI Taxonomy" id="1447944"/>
    <lineage>
        <taxon>Eukaryota</taxon>
        <taxon>Fungi</taxon>
        <taxon>Dikarya</taxon>
        <taxon>Basidiomycota</taxon>
        <taxon>Agaricomycotina</taxon>
        <taxon>Agaricomycetes</taxon>
        <taxon>Agaricomycetidae</taxon>
        <taxon>Agaricales</taxon>
        <taxon>Marasmiineae</taxon>
        <taxon>Omphalotaceae</taxon>
        <taxon>Gymnopus</taxon>
    </lineage>
</organism>
<accession>A0A6A4II09</accession>
<keyword evidence="2" id="KW-1185">Reference proteome</keyword>
<dbReference type="Proteomes" id="UP000799118">
    <property type="component" value="Unassembled WGS sequence"/>
</dbReference>
<reference evidence="1" key="1">
    <citation type="journal article" date="2019" name="Environ. Microbiol.">
        <title>Fungal ecological strategies reflected in gene transcription - a case study of two litter decomposers.</title>
        <authorList>
            <person name="Barbi F."/>
            <person name="Kohler A."/>
            <person name="Barry K."/>
            <person name="Baskaran P."/>
            <person name="Daum C."/>
            <person name="Fauchery L."/>
            <person name="Ihrmark K."/>
            <person name="Kuo A."/>
            <person name="LaButti K."/>
            <person name="Lipzen A."/>
            <person name="Morin E."/>
            <person name="Grigoriev I.V."/>
            <person name="Henrissat B."/>
            <person name="Lindahl B."/>
            <person name="Martin F."/>
        </authorList>
    </citation>
    <scope>NUCLEOTIDE SEQUENCE</scope>
    <source>
        <strain evidence="1">JB14</strain>
    </source>
</reference>
<name>A0A6A4II09_9AGAR</name>
<evidence type="ECO:0008006" key="3">
    <source>
        <dbReference type="Google" id="ProtNLM"/>
    </source>
</evidence>
<feature type="non-terminal residue" evidence="1">
    <location>
        <position position="1"/>
    </location>
</feature>
<sequence>GKILYMGCVDPHLIYGCEVTLNTSSQLFDLLFDVQKAFFRRLLGLSKTSIKAAIFSETGIMPLQFRWLILALRSLSYFLKRPADTYVRAALNESISLHTQGKSSWFGPDSDVLGDFTKTITNEALRWVESELERVDKRSYLLQLRQEPHENGGSKYRTMWLRQYLKDIQNAQHRKALTRLLSGDHPLAVVRLTWTDNHRIQVPHDERVCRFCKQAVETPEHALLEC</sequence>
<dbReference type="AlphaFoldDB" id="A0A6A4II09"/>
<dbReference type="EMBL" id="ML769391">
    <property type="protein sequence ID" value="KAE9408324.1"/>
    <property type="molecule type" value="Genomic_DNA"/>
</dbReference>
<evidence type="ECO:0000313" key="1">
    <source>
        <dbReference type="EMBL" id="KAE9408324.1"/>
    </source>
</evidence>
<protein>
    <recommendedName>
        <fullName evidence="3">Reverse transcriptase zinc-binding domain-containing protein</fullName>
    </recommendedName>
</protein>
<dbReference type="OrthoDB" id="2968572at2759"/>